<protein>
    <submittedName>
        <fullName evidence="1">Uncharacterized protein</fullName>
    </submittedName>
</protein>
<dbReference type="RefSeq" id="WP_371393204.1">
    <property type="nucleotide sequence ID" value="NZ_CP163421.1"/>
</dbReference>
<reference evidence="2" key="1">
    <citation type="journal article" date="2019" name="Int. J. Syst. Evol. Microbiol.">
        <title>The Global Catalogue of Microorganisms (GCM) 10K type strain sequencing project: providing services to taxonomists for standard genome sequencing and annotation.</title>
        <authorList>
            <consortium name="The Broad Institute Genomics Platform"/>
            <consortium name="The Broad Institute Genome Sequencing Center for Infectious Disease"/>
            <person name="Wu L."/>
            <person name="Ma J."/>
        </authorList>
    </citation>
    <scope>NUCLEOTIDE SEQUENCE [LARGE SCALE GENOMIC DNA]</scope>
    <source>
        <strain evidence="2">CCUG 62981</strain>
    </source>
</reference>
<keyword evidence="2" id="KW-1185">Reference proteome</keyword>
<dbReference type="Proteomes" id="UP001596024">
    <property type="component" value="Unassembled WGS sequence"/>
</dbReference>
<evidence type="ECO:0000313" key="2">
    <source>
        <dbReference type="Proteomes" id="UP001596024"/>
    </source>
</evidence>
<accession>A0ABV9NDD9</accession>
<evidence type="ECO:0000313" key="1">
    <source>
        <dbReference type="EMBL" id="MFC4725685.1"/>
    </source>
</evidence>
<dbReference type="EMBL" id="JBHSGQ010000004">
    <property type="protein sequence ID" value="MFC4725685.1"/>
    <property type="molecule type" value="Genomic_DNA"/>
</dbReference>
<sequence>MSAFSTNASHGFETRDGGVLSAPHMTIITTIITTTGGTGGGADMV</sequence>
<gene>
    <name evidence="1" type="ORF">ACFPB0_10325</name>
</gene>
<organism evidence="1 2">
    <name type="scientific">Glycocaulis abyssi</name>
    <dbReference type="NCBI Taxonomy" id="1433403"/>
    <lineage>
        <taxon>Bacteria</taxon>
        <taxon>Pseudomonadati</taxon>
        <taxon>Pseudomonadota</taxon>
        <taxon>Alphaproteobacteria</taxon>
        <taxon>Maricaulales</taxon>
        <taxon>Maricaulaceae</taxon>
        <taxon>Glycocaulis</taxon>
    </lineage>
</organism>
<name>A0ABV9NDD9_9PROT</name>
<comment type="caution">
    <text evidence="1">The sequence shown here is derived from an EMBL/GenBank/DDBJ whole genome shotgun (WGS) entry which is preliminary data.</text>
</comment>
<proteinExistence type="predicted"/>